<reference evidence="1" key="1">
    <citation type="submission" date="2020-09" db="EMBL/GenBank/DDBJ databases">
        <title>A novel bacterium of genus Bacillus, isolated from South China Sea.</title>
        <authorList>
            <person name="Huang H."/>
            <person name="Mo K."/>
            <person name="Hu Y."/>
        </authorList>
    </citation>
    <scope>NUCLEOTIDE SEQUENCE</scope>
    <source>
        <strain evidence="1">IB182487</strain>
    </source>
</reference>
<name>A0A926RYB2_9BACI</name>
<dbReference type="EMBL" id="JACXAI010000019">
    <property type="protein sequence ID" value="MBD1381545.1"/>
    <property type="molecule type" value="Genomic_DNA"/>
</dbReference>
<protein>
    <submittedName>
        <fullName evidence="1">Uncharacterized protein</fullName>
    </submittedName>
</protein>
<dbReference type="AlphaFoldDB" id="A0A926RYB2"/>
<comment type="caution">
    <text evidence="1">The sequence shown here is derived from an EMBL/GenBank/DDBJ whole genome shotgun (WGS) entry which is preliminary data.</text>
</comment>
<sequence>MFTKYDEFDLLELFLSEPKSLTDNLDDGEVLYSIENDNGFKLSLYLYTYRLQCDIFLNYNDETIFNTSLNNVTEIKKYNNELKFFIDNQEKILIQFKSPFYIKAL</sequence>
<evidence type="ECO:0000313" key="2">
    <source>
        <dbReference type="Proteomes" id="UP000626844"/>
    </source>
</evidence>
<keyword evidence="2" id="KW-1185">Reference proteome</keyword>
<gene>
    <name evidence="1" type="ORF">IC621_15000</name>
</gene>
<proteinExistence type="predicted"/>
<dbReference type="Proteomes" id="UP000626844">
    <property type="component" value="Unassembled WGS sequence"/>
</dbReference>
<evidence type="ECO:0000313" key="1">
    <source>
        <dbReference type="EMBL" id="MBD1381545.1"/>
    </source>
</evidence>
<accession>A0A926RYB2</accession>
<dbReference type="RefSeq" id="WP_191159135.1">
    <property type="nucleotide sequence ID" value="NZ_JACXAI010000019.1"/>
</dbReference>
<organism evidence="1 2">
    <name type="scientific">Metabacillus arenae</name>
    <dbReference type="NCBI Taxonomy" id="2771434"/>
    <lineage>
        <taxon>Bacteria</taxon>
        <taxon>Bacillati</taxon>
        <taxon>Bacillota</taxon>
        <taxon>Bacilli</taxon>
        <taxon>Bacillales</taxon>
        <taxon>Bacillaceae</taxon>
        <taxon>Metabacillus</taxon>
    </lineage>
</organism>